<dbReference type="PANTHER" id="PTHR43370:SF1">
    <property type="entry name" value="GUANOSINE ABC TRANSPORTER PERMEASE PROTEIN NUPQ"/>
    <property type="match status" value="1"/>
</dbReference>
<dbReference type="PANTHER" id="PTHR43370">
    <property type="entry name" value="SUGAR ABC TRANSPORTER INTEGRAL MEMBRANE PROTEIN-RELATED"/>
    <property type="match status" value="1"/>
</dbReference>
<dbReference type="AlphaFoldDB" id="A0A383CWD6"/>
<dbReference type="GO" id="GO:0005886">
    <property type="term" value="C:plasma membrane"/>
    <property type="evidence" value="ECO:0007669"/>
    <property type="project" value="UniProtKB-SubCell"/>
</dbReference>
<gene>
    <name evidence="7" type="ORF">METZ01_LOCUS489248</name>
</gene>
<evidence type="ECO:0000256" key="5">
    <source>
        <dbReference type="ARBA" id="ARBA00023136"/>
    </source>
</evidence>
<reference evidence="7" key="1">
    <citation type="submission" date="2018-05" db="EMBL/GenBank/DDBJ databases">
        <authorList>
            <person name="Lanie J.A."/>
            <person name="Ng W.-L."/>
            <person name="Kazmierczak K.M."/>
            <person name="Andrzejewski T.M."/>
            <person name="Davidsen T.M."/>
            <person name="Wayne K.J."/>
            <person name="Tettelin H."/>
            <person name="Glass J.I."/>
            <person name="Rusch D."/>
            <person name="Podicherti R."/>
            <person name="Tsui H.-C.T."/>
            <person name="Winkler M.E."/>
        </authorList>
    </citation>
    <scope>NUCLEOTIDE SEQUENCE</scope>
</reference>
<evidence type="ECO:0000313" key="7">
    <source>
        <dbReference type="EMBL" id="SVE36394.1"/>
    </source>
</evidence>
<dbReference type="EMBL" id="UINC01212182">
    <property type="protein sequence ID" value="SVE36394.1"/>
    <property type="molecule type" value="Genomic_DNA"/>
</dbReference>
<evidence type="ECO:0000256" key="1">
    <source>
        <dbReference type="ARBA" id="ARBA00004651"/>
    </source>
</evidence>
<keyword evidence="2" id="KW-1003">Cell membrane</keyword>
<keyword evidence="3 6" id="KW-0812">Transmembrane</keyword>
<keyword evidence="5 6" id="KW-0472">Membrane</keyword>
<feature type="non-terminal residue" evidence="7">
    <location>
        <position position="134"/>
    </location>
</feature>
<evidence type="ECO:0008006" key="8">
    <source>
        <dbReference type="Google" id="ProtNLM"/>
    </source>
</evidence>
<proteinExistence type="predicted"/>
<evidence type="ECO:0000256" key="4">
    <source>
        <dbReference type="ARBA" id="ARBA00022989"/>
    </source>
</evidence>
<evidence type="ECO:0000256" key="6">
    <source>
        <dbReference type="SAM" id="Phobius"/>
    </source>
</evidence>
<feature type="transmembrane region" description="Helical" evidence="6">
    <location>
        <begin position="20"/>
        <end position="40"/>
    </location>
</feature>
<feature type="transmembrane region" description="Helical" evidence="6">
    <location>
        <begin position="76"/>
        <end position="95"/>
    </location>
</feature>
<accession>A0A383CWD6</accession>
<evidence type="ECO:0000256" key="2">
    <source>
        <dbReference type="ARBA" id="ARBA00022475"/>
    </source>
</evidence>
<evidence type="ECO:0000256" key="3">
    <source>
        <dbReference type="ARBA" id="ARBA00022692"/>
    </source>
</evidence>
<organism evidence="7">
    <name type="scientific">marine metagenome</name>
    <dbReference type="NCBI Taxonomy" id="408172"/>
    <lineage>
        <taxon>unclassified sequences</taxon>
        <taxon>metagenomes</taxon>
        <taxon>ecological metagenomes</taxon>
    </lineage>
</organism>
<dbReference type="Pfam" id="PF02653">
    <property type="entry name" value="BPD_transp_2"/>
    <property type="match status" value="1"/>
</dbReference>
<dbReference type="GO" id="GO:0022857">
    <property type="term" value="F:transmembrane transporter activity"/>
    <property type="evidence" value="ECO:0007669"/>
    <property type="project" value="InterPro"/>
</dbReference>
<comment type="subcellular location">
    <subcellularLocation>
        <location evidence="1">Cell membrane</location>
        <topology evidence="1">Multi-pass membrane protein</topology>
    </subcellularLocation>
</comment>
<feature type="transmembrane region" description="Helical" evidence="6">
    <location>
        <begin position="47"/>
        <end position="70"/>
    </location>
</feature>
<protein>
    <recommendedName>
        <fullName evidence="8">ABC transporter permease</fullName>
    </recommendedName>
</protein>
<dbReference type="InterPro" id="IPR001851">
    <property type="entry name" value="ABC_transp_permease"/>
</dbReference>
<name>A0A383CWD6_9ZZZZ</name>
<keyword evidence="4 6" id="KW-1133">Transmembrane helix</keyword>
<sequence length="134" mass="14278">MLTTPILLAAMGGLFNRLGGIVNIGLEGKMLLGAIVALLVSANTNSWLLGILAAAFASSLAGLLFSILITRLNANMIIVGFGLNIFIAGLVGFYLKWFHGSSGTLKLEYTVLLPKISIPFINDPHKDHIESNKI</sequence>